<protein>
    <submittedName>
        <fullName evidence="1">Uncharacterized protein</fullName>
    </submittedName>
</protein>
<organism evidence="1 2">
    <name type="scientific">Rhodocollybia butyracea</name>
    <dbReference type="NCBI Taxonomy" id="206335"/>
    <lineage>
        <taxon>Eukaryota</taxon>
        <taxon>Fungi</taxon>
        <taxon>Dikarya</taxon>
        <taxon>Basidiomycota</taxon>
        <taxon>Agaricomycotina</taxon>
        <taxon>Agaricomycetes</taxon>
        <taxon>Agaricomycetidae</taxon>
        <taxon>Agaricales</taxon>
        <taxon>Marasmiineae</taxon>
        <taxon>Omphalotaceae</taxon>
        <taxon>Rhodocollybia</taxon>
    </lineage>
</organism>
<keyword evidence="2" id="KW-1185">Reference proteome</keyword>
<proteinExistence type="predicted"/>
<sequence length="100" mass="10519">MLSCGPSSRLGSPSILNAYNDKSIQQLNYLPLAQILCASSLHGTNPPFYISALNHGCEILALLLPIKPTSADTADRIPQGSKFTLKGAVLCAQPALRLAG</sequence>
<evidence type="ECO:0000313" key="2">
    <source>
        <dbReference type="Proteomes" id="UP000772434"/>
    </source>
</evidence>
<comment type="caution">
    <text evidence="1">The sequence shown here is derived from an EMBL/GenBank/DDBJ whole genome shotgun (WGS) entry which is preliminary data.</text>
</comment>
<gene>
    <name evidence="1" type="ORF">BDP27DRAFT_1409847</name>
</gene>
<name>A0A9P5P6X1_9AGAR</name>
<accession>A0A9P5P6X1</accession>
<reference evidence="1" key="1">
    <citation type="submission" date="2020-11" db="EMBL/GenBank/DDBJ databases">
        <authorList>
            <consortium name="DOE Joint Genome Institute"/>
            <person name="Ahrendt S."/>
            <person name="Riley R."/>
            <person name="Andreopoulos W."/>
            <person name="Labutti K."/>
            <person name="Pangilinan J."/>
            <person name="Ruiz-Duenas F.J."/>
            <person name="Barrasa J.M."/>
            <person name="Sanchez-Garcia M."/>
            <person name="Camarero S."/>
            <person name="Miyauchi S."/>
            <person name="Serrano A."/>
            <person name="Linde D."/>
            <person name="Babiker R."/>
            <person name="Drula E."/>
            <person name="Ayuso-Fernandez I."/>
            <person name="Pacheco R."/>
            <person name="Padilla G."/>
            <person name="Ferreira P."/>
            <person name="Barriuso J."/>
            <person name="Kellner H."/>
            <person name="Castanera R."/>
            <person name="Alfaro M."/>
            <person name="Ramirez L."/>
            <person name="Pisabarro A.G."/>
            <person name="Kuo A."/>
            <person name="Tritt A."/>
            <person name="Lipzen A."/>
            <person name="He G."/>
            <person name="Yan M."/>
            <person name="Ng V."/>
            <person name="Cullen D."/>
            <person name="Martin F."/>
            <person name="Rosso M.-N."/>
            <person name="Henrissat B."/>
            <person name="Hibbett D."/>
            <person name="Martinez A.T."/>
            <person name="Grigoriev I.V."/>
        </authorList>
    </citation>
    <scope>NUCLEOTIDE SEQUENCE</scope>
    <source>
        <strain evidence="1">AH 40177</strain>
    </source>
</reference>
<evidence type="ECO:0000313" key="1">
    <source>
        <dbReference type="EMBL" id="KAF9031731.1"/>
    </source>
</evidence>
<dbReference type="Proteomes" id="UP000772434">
    <property type="component" value="Unassembled WGS sequence"/>
</dbReference>
<dbReference type="EMBL" id="JADNRY010000649">
    <property type="protein sequence ID" value="KAF9031731.1"/>
    <property type="molecule type" value="Genomic_DNA"/>
</dbReference>
<dbReference type="AlphaFoldDB" id="A0A9P5P6X1"/>